<feature type="compositionally biased region" description="Basic and acidic residues" evidence="1">
    <location>
        <begin position="1"/>
        <end position="17"/>
    </location>
</feature>
<comment type="caution">
    <text evidence="2">The sequence shown here is derived from an EMBL/GenBank/DDBJ whole genome shotgun (WGS) entry which is preliminary data.</text>
</comment>
<feature type="region of interest" description="Disordered" evidence="1">
    <location>
        <begin position="1"/>
        <end position="39"/>
    </location>
</feature>
<dbReference type="Proteomes" id="UP001159363">
    <property type="component" value="Chromosome 6"/>
</dbReference>
<evidence type="ECO:0000313" key="3">
    <source>
        <dbReference type="Proteomes" id="UP001159363"/>
    </source>
</evidence>
<keyword evidence="3" id="KW-1185">Reference proteome</keyword>
<evidence type="ECO:0000256" key="1">
    <source>
        <dbReference type="SAM" id="MobiDB-lite"/>
    </source>
</evidence>
<feature type="region of interest" description="Disordered" evidence="1">
    <location>
        <begin position="155"/>
        <end position="184"/>
    </location>
</feature>
<accession>A0ABQ9H3N9</accession>
<name>A0ABQ9H3N9_9NEOP</name>
<gene>
    <name evidence="2" type="ORF">PR048_019515</name>
</gene>
<dbReference type="EMBL" id="JARBHB010000007">
    <property type="protein sequence ID" value="KAJ8878912.1"/>
    <property type="molecule type" value="Genomic_DNA"/>
</dbReference>
<proteinExistence type="predicted"/>
<protein>
    <submittedName>
        <fullName evidence="2">Uncharacterized protein</fullName>
    </submittedName>
</protein>
<feature type="compositionally biased region" description="Basic residues" evidence="1">
    <location>
        <begin position="169"/>
        <end position="178"/>
    </location>
</feature>
<organism evidence="2 3">
    <name type="scientific">Dryococelus australis</name>
    <dbReference type="NCBI Taxonomy" id="614101"/>
    <lineage>
        <taxon>Eukaryota</taxon>
        <taxon>Metazoa</taxon>
        <taxon>Ecdysozoa</taxon>
        <taxon>Arthropoda</taxon>
        <taxon>Hexapoda</taxon>
        <taxon>Insecta</taxon>
        <taxon>Pterygota</taxon>
        <taxon>Neoptera</taxon>
        <taxon>Polyneoptera</taxon>
        <taxon>Phasmatodea</taxon>
        <taxon>Verophasmatodea</taxon>
        <taxon>Anareolatae</taxon>
        <taxon>Phasmatidae</taxon>
        <taxon>Eurycanthinae</taxon>
        <taxon>Dryococelus</taxon>
    </lineage>
</organism>
<evidence type="ECO:0000313" key="2">
    <source>
        <dbReference type="EMBL" id="KAJ8878912.1"/>
    </source>
</evidence>
<sequence length="412" mass="45626">MEQRRNVRARETGDPRENPPTNSIVRHDSHLRKSGVTRPGIEPGSLWWEASRLTAQPPRPRSPPSALTRRFRTLSSIQATNTSLTVIPQSPVVVHTLLGSRTLGQAASIQDCRPLGCGSIYSQSRPPEHSCVVAKRIGNSSRGEEVCDASKSCDCRYSRDSQKGSSQPRPHRSRKRRGLGGSPITALGSLVGTSCSTRPCSIAVTNGGTRYEERSQQSSRHGRSSSCRFSALCGTKFSCYCSGLTTRRNYTSRRLVVHYLRLVSPNPRRGRGVVVRLLASHLGEPGSIPSGFTTGFSYMGIEPDDAAGKWVFSETSFTLIGSQDFDVNSRPNLSTPLYPCARHSYMLARSPTPPPANSDQLSTQKTVAPFEFRAGLEIEMKFISNRRNWRFEIMIQDQHISSTNVVWKYVNR</sequence>
<reference evidence="2 3" key="1">
    <citation type="submission" date="2023-02" db="EMBL/GenBank/DDBJ databases">
        <title>LHISI_Scaffold_Assembly.</title>
        <authorList>
            <person name="Stuart O.P."/>
            <person name="Cleave R."/>
            <person name="Magrath M.J.L."/>
            <person name="Mikheyev A.S."/>
        </authorList>
    </citation>
    <scope>NUCLEOTIDE SEQUENCE [LARGE SCALE GENOMIC DNA]</scope>
    <source>
        <strain evidence="2">Daus_M_001</strain>
        <tissue evidence="2">Leg muscle</tissue>
    </source>
</reference>